<feature type="domain" description="Glutamine amidotransferase" evidence="8">
    <location>
        <begin position="55"/>
        <end position="237"/>
    </location>
</feature>
<dbReference type="NCBIfam" id="TIGR00566">
    <property type="entry name" value="trpG_papA"/>
    <property type="match status" value="1"/>
</dbReference>
<keyword evidence="5" id="KW-0822">Tryptophan biosynthesis</keyword>
<dbReference type="PROSITE" id="PS51273">
    <property type="entry name" value="GATASE_TYPE_1"/>
    <property type="match status" value="1"/>
</dbReference>
<dbReference type="Gene3D" id="3.40.50.880">
    <property type="match status" value="1"/>
</dbReference>
<dbReference type="PRINTS" id="PR00096">
    <property type="entry name" value="GATASE"/>
</dbReference>
<evidence type="ECO:0000256" key="7">
    <source>
        <dbReference type="ARBA" id="ARBA00082672"/>
    </source>
</evidence>
<dbReference type="SUPFAM" id="SSF52317">
    <property type="entry name" value="Class I glutamine amidotransferase-like"/>
    <property type="match status" value="1"/>
</dbReference>
<dbReference type="EC" id="4.1.3.27" evidence="3"/>
<dbReference type="InterPro" id="IPR017926">
    <property type="entry name" value="GATASE"/>
</dbReference>
<dbReference type="InterPro" id="IPR050472">
    <property type="entry name" value="Anth_synth/Amidotransfase"/>
</dbReference>
<protein>
    <recommendedName>
        <fullName evidence="4">Anthranilate synthase component 2</fullName>
        <ecNumber evidence="3">4.1.3.27</ecNumber>
    </recommendedName>
    <alternativeName>
        <fullName evidence="7">Anthranilate synthase, glutamine amidotransferase component</fullName>
    </alternativeName>
</protein>
<dbReference type="InterPro" id="IPR006221">
    <property type="entry name" value="TrpG/PapA_dom"/>
</dbReference>
<dbReference type="PANTHER" id="PTHR43418">
    <property type="entry name" value="MULTIFUNCTIONAL TRYPTOPHAN BIOSYNTHESIS PROTEIN-RELATED"/>
    <property type="match status" value="1"/>
</dbReference>
<evidence type="ECO:0000256" key="4">
    <source>
        <dbReference type="ARBA" id="ARBA00020654"/>
    </source>
</evidence>
<keyword evidence="5" id="KW-0057">Aromatic amino acid biosynthesis</keyword>
<evidence type="ECO:0000259" key="8">
    <source>
        <dbReference type="Pfam" id="PF00117"/>
    </source>
</evidence>
<dbReference type="InterPro" id="IPR029062">
    <property type="entry name" value="Class_I_gatase-like"/>
</dbReference>
<dbReference type="PANTHER" id="PTHR43418:SF4">
    <property type="entry name" value="MULTIFUNCTIONAL TRYPTOPHAN BIOSYNTHESIS PROTEIN"/>
    <property type="match status" value="1"/>
</dbReference>
<evidence type="ECO:0000256" key="1">
    <source>
        <dbReference type="ARBA" id="ARBA00004873"/>
    </source>
</evidence>
<dbReference type="OrthoDB" id="524799at2759"/>
<dbReference type="Proteomes" id="UP000785679">
    <property type="component" value="Unassembled WGS sequence"/>
</dbReference>
<dbReference type="NCBIfam" id="NF005849">
    <property type="entry name" value="PRK07765.1"/>
    <property type="match status" value="1"/>
</dbReference>
<accession>A0A8J8N9T4</accession>
<evidence type="ECO:0000256" key="2">
    <source>
        <dbReference type="ARBA" id="ARBA00011743"/>
    </source>
</evidence>
<dbReference type="GO" id="GO:0000162">
    <property type="term" value="P:L-tryptophan biosynthetic process"/>
    <property type="evidence" value="ECO:0007669"/>
    <property type="project" value="UniProtKB-KW"/>
</dbReference>
<sequence>MDSRQSHFQQPLLPARQRVVQQPFYVLWTSAQGRDYYTICTMNSHLRGGRQTKILVIDNYDSFVFNLVQYLQQLGADCNVVRNDSIKVEDAQNYDGVLISPGPGTPEEAGISVEMVKYCAEHKIPLFGVCLGHQAIGEAFGATVSRAPELLHGKTSQVIHTAHGVLANLPSPFTATRYHSLAVERETVPDVLEVTGATESGVVMSMRHKTLPIEGVQFHPESVLTEHGHQMLANWLVTCGDVDAPRRAVGLSPVVGSATQFQGLRLIVIVTELPIVCSNPESGACLMTTPSGCAASQSQNSLIKNPA</sequence>
<dbReference type="PRINTS" id="PR00097">
    <property type="entry name" value="ANTSNTHASEII"/>
</dbReference>
<dbReference type="EMBL" id="RRYP01031491">
    <property type="protein sequence ID" value="TNV70948.1"/>
    <property type="molecule type" value="Genomic_DNA"/>
</dbReference>
<organism evidence="9 10">
    <name type="scientific">Halteria grandinella</name>
    <dbReference type="NCBI Taxonomy" id="5974"/>
    <lineage>
        <taxon>Eukaryota</taxon>
        <taxon>Sar</taxon>
        <taxon>Alveolata</taxon>
        <taxon>Ciliophora</taxon>
        <taxon>Intramacronucleata</taxon>
        <taxon>Spirotrichea</taxon>
        <taxon>Stichotrichia</taxon>
        <taxon>Sporadotrichida</taxon>
        <taxon>Halteriidae</taxon>
        <taxon>Halteria</taxon>
    </lineage>
</organism>
<keyword evidence="5" id="KW-0028">Amino-acid biosynthesis</keyword>
<dbReference type="GO" id="GO:0005829">
    <property type="term" value="C:cytosol"/>
    <property type="evidence" value="ECO:0007669"/>
    <property type="project" value="TreeGrafter"/>
</dbReference>
<evidence type="ECO:0000256" key="6">
    <source>
        <dbReference type="ARBA" id="ARBA00022962"/>
    </source>
</evidence>
<evidence type="ECO:0000313" key="10">
    <source>
        <dbReference type="Proteomes" id="UP000785679"/>
    </source>
</evidence>
<comment type="caution">
    <text evidence="9">The sequence shown here is derived from an EMBL/GenBank/DDBJ whole genome shotgun (WGS) entry which is preliminary data.</text>
</comment>
<dbReference type="AlphaFoldDB" id="A0A8J8N9T4"/>
<name>A0A8J8N9T4_HALGN</name>
<evidence type="ECO:0000256" key="3">
    <source>
        <dbReference type="ARBA" id="ARBA00012266"/>
    </source>
</evidence>
<dbReference type="CDD" id="cd01743">
    <property type="entry name" value="GATase1_Anthranilate_Synthase"/>
    <property type="match status" value="1"/>
</dbReference>
<comment type="subunit">
    <text evidence="2">Tetramer of two components I and two components II.</text>
</comment>
<evidence type="ECO:0000256" key="5">
    <source>
        <dbReference type="ARBA" id="ARBA00022822"/>
    </source>
</evidence>
<reference evidence="9" key="1">
    <citation type="submission" date="2019-06" db="EMBL/GenBank/DDBJ databases">
        <authorList>
            <person name="Zheng W."/>
        </authorList>
    </citation>
    <scope>NUCLEOTIDE SEQUENCE</scope>
    <source>
        <strain evidence="9">QDHG01</strain>
    </source>
</reference>
<keyword evidence="6" id="KW-0315">Glutamine amidotransferase</keyword>
<comment type="pathway">
    <text evidence="1">Amino-acid biosynthesis; L-tryptophan biosynthesis; L-tryptophan from chorismate: step 1/5.</text>
</comment>
<dbReference type="Pfam" id="PF00117">
    <property type="entry name" value="GATase"/>
    <property type="match status" value="1"/>
</dbReference>
<dbReference type="PRINTS" id="PR00099">
    <property type="entry name" value="CPSGATASE"/>
</dbReference>
<gene>
    <name evidence="9" type="ORF">FGO68_gene8362</name>
</gene>
<dbReference type="GO" id="GO:0004049">
    <property type="term" value="F:anthranilate synthase activity"/>
    <property type="evidence" value="ECO:0007669"/>
    <property type="project" value="UniProtKB-EC"/>
</dbReference>
<evidence type="ECO:0000313" key="9">
    <source>
        <dbReference type="EMBL" id="TNV70948.1"/>
    </source>
</evidence>
<dbReference type="FunFam" id="3.40.50.880:FF:000003">
    <property type="entry name" value="Anthranilate synthase component II"/>
    <property type="match status" value="1"/>
</dbReference>
<proteinExistence type="predicted"/>
<keyword evidence="10" id="KW-1185">Reference proteome</keyword>